<dbReference type="Pfam" id="PF04193">
    <property type="entry name" value="PQ-loop"/>
    <property type="match status" value="1"/>
</dbReference>
<feature type="transmembrane region" description="Helical" evidence="13">
    <location>
        <begin position="544"/>
        <end position="563"/>
    </location>
</feature>
<dbReference type="Gene3D" id="1.20.1280.290">
    <property type="match status" value="1"/>
</dbReference>
<organism evidence="15 16">
    <name type="scientific">Cryomyces minteri</name>
    <dbReference type="NCBI Taxonomy" id="331657"/>
    <lineage>
        <taxon>Eukaryota</taxon>
        <taxon>Fungi</taxon>
        <taxon>Dikarya</taxon>
        <taxon>Ascomycota</taxon>
        <taxon>Pezizomycotina</taxon>
        <taxon>Dothideomycetes</taxon>
        <taxon>Dothideomycetes incertae sedis</taxon>
        <taxon>Cryomyces</taxon>
    </lineage>
</organism>
<dbReference type="AlphaFoldDB" id="A0A4U0WZS7"/>
<proteinExistence type="predicted"/>
<dbReference type="PANTHER" id="PTHR16201">
    <property type="entry name" value="SEVEN TRANSMEMBRANE PROTEIN 1-RELATED"/>
    <property type="match status" value="1"/>
</dbReference>
<feature type="compositionally biased region" description="Low complexity" evidence="12">
    <location>
        <begin position="44"/>
        <end position="63"/>
    </location>
</feature>
<dbReference type="SMART" id="SM00679">
    <property type="entry name" value="CTNS"/>
    <property type="match status" value="1"/>
</dbReference>
<evidence type="ECO:0000256" key="12">
    <source>
        <dbReference type="SAM" id="MobiDB-lite"/>
    </source>
</evidence>
<feature type="transmembrane region" description="Helical" evidence="13">
    <location>
        <begin position="591"/>
        <end position="612"/>
    </location>
</feature>
<dbReference type="EMBL" id="NAJN01000914">
    <property type="protein sequence ID" value="TKA67395.1"/>
    <property type="molecule type" value="Genomic_DNA"/>
</dbReference>
<feature type="transmembrane region" description="Helical" evidence="13">
    <location>
        <begin position="464"/>
        <end position="484"/>
    </location>
</feature>
<evidence type="ECO:0000313" key="16">
    <source>
        <dbReference type="Proteomes" id="UP000308768"/>
    </source>
</evidence>
<sequence>MAPSATWNRSAGRGIGIVRITDARRSNHPDIDSPADISGPRKFSSTPSSTIPSRQPSISSSSYSDDDLPYPVPLPRSDFLKPDFSPSEYLSSLHNRHQTLEDLRSELRSRSQQLNKELLDLVSSNYQDFLSLGSALKGGDEKVEEVRVGLLGFRREVEVIRTSVGTRAGEVDQLLAERVKARQDISLGRNLLEVDTRLGELEENLIVESGGKPSRRYEGESTSSDEEDLSDDDDNDDSDDGLENGGSLISVSKLQRHVQQYLLIKQLAERIGPEHPFLAAQQPRLVRLRNTLLLDLSSALKQAKGMGTVGGARLLKVVGIYRDIDETKEANILAVYYTFADLVLLGQLFYYRGFTFRDTVPFNKSSTTDLEDGEPDERTGLLANGEGFNSQTEDFANLNDAGTAARTRSRSTFRERLTSFAEVLVEDGDHLSPATPLRPATKTINDAPNTVDVKRPWSLLRATIFNASIIILVCAFGASVWLIINRLNGSQGGGETEEEQQNTLKFNRLGQVFGYFCAALYLGSRLPQLHLNYRRKSTEGIAPLFFLFACIGNITYVLSIFAFEPICRYSRCEPGEAKAIYGRYMLVNLSWLIGSAGCLLLDGLVFVQFWMYRKDEDEVAVREADGAAEGRGNESMADGVLRAESAERRGRSPNERR</sequence>
<dbReference type="InterPro" id="IPR006603">
    <property type="entry name" value="PQ-loop_rpt"/>
</dbReference>
<evidence type="ECO:0000256" key="4">
    <source>
        <dbReference type="ARBA" id="ARBA00022448"/>
    </source>
</evidence>
<feature type="domain" description="Conserved oligomeric Golgi complex subunit 2 N-terminal" evidence="14">
    <location>
        <begin position="76"/>
        <end position="147"/>
    </location>
</feature>
<evidence type="ECO:0000256" key="3">
    <source>
        <dbReference type="ARBA" id="ARBA00020977"/>
    </source>
</evidence>
<reference evidence="15 16" key="1">
    <citation type="submission" date="2017-03" db="EMBL/GenBank/DDBJ databases">
        <title>Genomes of endolithic fungi from Antarctica.</title>
        <authorList>
            <person name="Coleine C."/>
            <person name="Masonjones S."/>
            <person name="Stajich J.E."/>
        </authorList>
    </citation>
    <scope>NUCLEOTIDE SEQUENCE [LARGE SCALE GENOMIC DNA]</scope>
    <source>
        <strain evidence="15 16">CCFEE 5187</strain>
    </source>
</reference>
<keyword evidence="16" id="KW-1185">Reference proteome</keyword>
<comment type="caution">
    <text evidence="15">The sequence shown here is derived from an EMBL/GenBank/DDBJ whole genome shotgun (WGS) entry which is preliminary data.</text>
</comment>
<keyword evidence="4" id="KW-0813">Transport</keyword>
<feature type="region of interest" description="Disordered" evidence="12">
    <location>
        <begin position="623"/>
        <end position="657"/>
    </location>
</feature>
<evidence type="ECO:0000256" key="11">
    <source>
        <dbReference type="SAM" id="Coils"/>
    </source>
</evidence>
<feature type="coiled-coil region" evidence="11">
    <location>
        <begin position="90"/>
        <end position="117"/>
    </location>
</feature>
<keyword evidence="7 13" id="KW-1133">Transmembrane helix</keyword>
<keyword evidence="6" id="KW-0653">Protein transport</keyword>
<dbReference type="InterPro" id="IPR024602">
    <property type="entry name" value="COG_su2_N"/>
</dbReference>
<evidence type="ECO:0000256" key="10">
    <source>
        <dbReference type="ARBA" id="ARBA00031344"/>
    </source>
</evidence>
<gene>
    <name evidence="15" type="ORF">B0A49_05975</name>
</gene>
<evidence type="ECO:0000256" key="7">
    <source>
        <dbReference type="ARBA" id="ARBA00022989"/>
    </source>
</evidence>
<dbReference type="GO" id="GO:0015031">
    <property type="term" value="P:protein transport"/>
    <property type="evidence" value="ECO:0007669"/>
    <property type="project" value="UniProtKB-KW"/>
</dbReference>
<protein>
    <recommendedName>
        <fullName evidence="3">Conserved oligomeric Golgi complex subunit 2</fullName>
    </recommendedName>
    <alternativeName>
        <fullName evidence="10">Component of oligomeric Golgi complex 2</fullName>
    </alternativeName>
</protein>
<evidence type="ECO:0000313" key="15">
    <source>
        <dbReference type="EMBL" id="TKA67395.1"/>
    </source>
</evidence>
<evidence type="ECO:0000259" key="14">
    <source>
        <dbReference type="Pfam" id="PF06148"/>
    </source>
</evidence>
<name>A0A4U0WZS7_9PEZI</name>
<dbReference type="Pfam" id="PF06148">
    <property type="entry name" value="COG2_N"/>
    <property type="match status" value="1"/>
</dbReference>
<dbReference type="GO" id="GO:0000139">
    <property type="term" value="C:Golgi membrane"/>
    <property type="evidence" value="ECO:0007669"/>
    <property type="project" value="UniProtKB-SubCell"/>
</dbReference>
<evidence type="ECO:0000256" key="8">
    <source>
        <dbReference type="ARBA" id="ARBA00023034"/>
    </source>
</evidence>
<evidence type="ECO:0000256" key="2">
    <source>
        <dbReference type="ARBA" id="ARBA00004395"/>
    </source>
</evidence>
<evidence type="ECO:0000256" key="6">
    <source>
        <dbReference type="ARBA" id="ARBA00022927"/>
    </source>
</evidence>
<evidence type="ECO:0000256" key="5">
    <source>
        <dbReference type="ARBA" id="ARBA00022692"/>
    </source>
</evidence>
<feature type="compositionally biased region" description="Basic and acidic residues" evidence="12">
    <location>
        <begin position="22"/>
        <end position="31"/>
    </location>
</feature>
<feature type="region of interest" description="Disordered" evidence="12">
    <location>
        <begin position="22"/>
        <end position="67"/>
    </location>
</feature>
<keyword evidence="11" id="KW-0175">Coiled coil</keyword>
<dbReference type="Proteomes" id="UP000308768">
    <property type="component" value="Unassembled WGS sequence"/>
</dbReference>
<dbReference type="PANTHER" id="PTHR16201:SF35">
    <property type="entry name" value="VACUOLAR AMINO ACID TRANSPORTER YPQ1-RELATED"/>
    <property type="match status" value="1"/>
</dbReference>
<evidence type="ECO:0000256" key="1">
    <source>
        <dbReference type="ARBA" id="ARBA00004141"/>
    </source>
</evidence>
<evidence type="ECO:0000256" key="13">
    <source>
        <dbReference type="SAM" id="Phobius"/>
    </source>
</evidence>
<accession>A0A4U0WZS7</accession>
<keyword evidence="9 13" id="KW-0472">Membrane</keyword>
<feature type="compositionally biased region" description="Acidic residues" evidence="12">
    <location>
        <begin position="223"/>
        <end position="242"/>
    </location>
</feature>
<feature type="compositionally biased region" description="Basic and acidic residues" evidence="12">
    <location>
        <begin position="644"/>
        <end position="657"/>
    </location>
</feature>
<feature type="region of interest" description="Disordered" evidence="12">
    <location>
        <begin position="209"/>
        <end position="244"/>
    </location>
</feature>
<dbReference type="InterPro" id="IPR051415">
    <property type="entry name" value="LAAT-1"/>
</dbReference>
<comment type="subcellular location">
    <subcellularLocation>
        <location evidence="2">Golgi apparatus membrane</location>
        <topology evidence="2">Peripheral membrane protein</topology>
    </subcellularLocation>
    <subcellularLocation>
        <location evidence="1">Membrane</location>
        <topology evidence="1">Multi-pass membrane protein</topology>
    </subcellularLocation>
</comment>
<keyword evidence="5 13" id="KW-0812">Transmembrane</keyword>
<dbReference type="OrthoDB" id="332281at2759"/>
<feature type="transmembrane region" description="Helical" evidence="13">
    <location>
        <begin position="332"/>
        <end position="351"/>
    </location>
</feature>
<keyword evidence="8" id="KW-0333">Golgi apparatus</keyword>
<evidence type="ECO:0000256" key="9">
    <source>
        <dbReference type="ARBA" id="ARBA00023136"/>
    </source>
</evidence>